<comment type="caution">
    <text evidence="1">The sequence shown here is derived from an EMBL/GenBank/DDBJ whole genome shotgun (WGS) entry which is preliminary data.</text>
</comment>
<proteinExistence type="predicted"/>
<sequence length="155" mass="17243">MGVMIGKKQNDRFFLNLLIECVRRSKQMIPSAPEKVMGSFPNYLSNDTEVVSWERGVQVGFGQKRNIPESEIKDHIKYVQLSVNTCIAVLKNGMSDFGDVSDVIPCLELLSSDIELQLIVAAIETPVQQATGGFEYDVNTICAFSPVKVVSNHFE</sequence>
<name>A0A2T3I0H6_9GAMM</name>
<reference evidence="1 2" key="1">
    <citation type="submission" date="2018-03" db="EMBL/GenBank/DDBJ databases">
        <title>Whole genome sequencing of Histamine producing bacteria.</title>
        <authorList>
            <person name="Butler K."/>
        </authorList>
    </citation>
    <scope>NUCLEOTIDE SEQUENCE [LARGE SCALE GENOMIC DNA]</scope>
    <source>
        <strain evidence="1 2">DSM 23343</strain>
    </source>
</reference>
<protein>
    <submittedName>
        <fullName evidence="1">Uncharacterized protein</fullName>
    </submittedName>
</protein>
<evidence type="ECO:0000313" key="2">
    <source>
        <dbReference type="Proteomes" id="UP000241858"/>
    </source>
</evidence>
<organism evidence="1 2">
    <name type="scientific">Photobacterium aquimaris</name>
    <dbReference type="NCBI Taxonomy" id="512643"/>
    <lineage>
        <taxon>Bacteria</taxon>
        <taxon>Pseudomonadati</taxon>
        <taxon>Pseudomonadota</taxon>
        <taxon>Gammaproteobacteria</taxon>
        <taxon>Vibrionales</taxon>
        <taxon>Vibrionaceae</taxon>
        <taxon>Photobacterium</taxon>
    </lineage>
</organism>
<dbReference type="EMBL" id="PYLY01000007">
    <property type="protein sequence ID" value="PSU10033.1"/>
    <property type="molecule type" value="Genomic_DNA"/>
</dbReference>
<evidence type="ECO:0000313" key="1">
    <source>
        <dbReference type="EMBL" id="PSU10033.1"/>
    </source>
</evidence>
<dbReference type="AlphaFoldDB" id="A0A2T3I0H6"/>
<dbReference type="Proteomes" id="UP000241858">
    <property type="component" value="Unassembled WGS sequence"/>
</dbReference>
<gene>
    <name evidence="1" type="ORF">C0W81_04740</name>
</gene>
<accession>A0A2T3I0H6</accession>